<dbReference type="GO" id="GO:0016788">
    <property type="term" value="F:hydrolase activity, acting on ester bonds"/>
    <property type="evidence" value="ECO:0007669"/>
    <property type="project" value="InterPro"/>
</dbReference>
<organism evidence="7 8">
    <name type="scientific">Mucilaginibacter ginkgonis</name>
    <dbReference type="NCBI Taxonomy" id="2682091"/>
    <lineage>
        <taxon>Bacteria</taxon>
        <taxon>Pseudomonadati</taxon>
        <taxon>Bacteroidota</taxon>
        <taxon>Sphingobacteriia</taxon>
        <taxon>Sphingobacteriales</taxon>
        <taxon>Sphingobacteriaceae</taxon>
        <taxon>Mucilaginibacter</taxon>
    </lineage>
</organism>
<dbReference type="KEGG" id="mgik:GO620_001355"/>
<proteinExistence type="predicted"/>
<dbReference type="GO" id="GO:0006308">
    <property type="term" value="P:DNA catabolic process"/>
    <property type="evidence" value="ECO:0007669"/>
    <property type="project" value="InterPro"/>
</dbReference>
<dbReference type="GO" id="GO:0004519">
    <property type="term" value="F:endonuclease activity"/>
    <property type="evidence" value="ECO:0007669"/>
    <property type="project" value="UniProtKB-KW"/>
</dbReference>
<dbReference type="Gene3D" id="1.10.575.10">
    <property type="entry name" value="P1 Nuclease"/>
    <property type="match status" value="1"/>
</dbReference>
<keyword evidence="1" id="KW-0540">Nuclease</keyword>
<evidence type="ECO:0000313" key="7">
    <source>
        <dbReference type="EMBL" id="QQL50125.1"/>
    </source>
</evidence>
<evidence type="ECO:0000313" key="8">
    <source>
        <dbReference type="Proteomes" id="UP000429232"/>
    </source>
</evidence>
<dbReference type="GO" id="GO:0046872">
    <property type="term" value="F:metal ion binding"/>
    <property type="evidence" value="ECO:0007669"/>
    <property type="project" value="UniProtKB-KW"/>
</dbReference>
<sequence length="77" mass="8535">MSSATPFEQKVDALKFLVHYIGGIHQPMHISHKEDKGGNTIQLQFDGKGTNLHSLWDSKLIDKQGLTPADCRQGKSC</sequence>
<reference evidence="7 8" key="1">
    <citation type="submission" date="2020-12" db="EMBL/GenBank/DDBJ databases">
        <title>HMF7856_wgs.fasta genome submission.</title>
        <authorList>
            <person name="Kang H."/>
            <person name="Kim H."/>
            <person name="Joh K."/>
        </authorList>
    </citation>
    <scope>NUCLEOTIDE SEQUENCE [LARGE SCALE GENOMIC DNA]</scope>
    <source>
        <strain evidence="7 8">HMF7856</strain>
    </source>
</reference>
<keyword evidence="5" id="KW-1015">Disulfide bond</keyword>
<keyword evidence="4" id="KW-0378">Hydrolase</keyword>
<dbReference type="SUPFAM" id="SSF48537">
    <property type="entry name" value="Phospholipase C/P1 nuclease"/>
    <property type="match status" value="1"/>
</dbReference>
<dbReference type="Proteomes" id="UP000429232">
    <property type="component" value="Chromosome"/>
</dbReference>
<evidence type="ECO:0000256" key="1">
    <source>
        <dbReference type="ARBA" id="ARBA00022722"/>
    </source>
</evidence>
<evidence type="ECO:0000256" key="5">
    <source>
        <dbReference type="ARBA" id="ARBA00023157"/>
    </source>
</evidence>
<protein>
    <recommendedName>
        <fullName evidence="9">S1/P1 nuclease</fullName>
    </recommendedName>
</protein>
<keyword evidence="8" id="KW-1185">Reference proteome</keyword>
<keyword evidence="6" id="KW-0325">Glycoprotein</keyword>
<gene>
    <name evidence="7" type="ORF">GO620_001355</name>
</gene>
<evidence type="ECO:0000256" key="4">
    <source>
        <dbReference type="ARBA" id="ARBA00022801"/>
    </source>
</evidence>
<keyword evidence="2" id="KW-0479">Metal-binding</keyword>
<evidence type="ECO:0008006" key="9">
    <source>
        <dbReference type="Google" id="ProtNLM"/>
    </source>
</evidence>
<dbReference type="RefSeq" id="WP_157523025.1">
    <property type="nucleotide sequence ID" value="NZ_CP066775.1"/>
</dbReference>
<dbReference type="EMBL" id="CP066775">
    <property type="protein sequence ID" value="QQL50125.1"/>
    <property type="molecule type" value="Genomic_DNA"/>
</dbReference>
<dbReference type="InterPro" id="IPR003154">
    <property type="entry name" value="S1/P1nuclease"/>
</dbReference>
<dbReference type="PANTHER" id="PTHR33146:SF26">
    <property type="entry name" value="ENDONUCLEASE 4"/>
    <property type="match status" value="1"/>
</dbReference>
<accession>A0A6I4HUQ6</accession>
<dbReference type="Pfam" id="PF02265">
    <property type="entry name" value="S1-P1_nuclease"/>
    <property type="match status" value="1"/>
</dbReference>
<evidence type="ECO:0000256" key="3">
    <source>
        <dbReference type="ARBA" id="ARBA00022759"/>
    </source>
</evidence>
<evidence type="ECO:0000256" key="2">
    <source>
        <dbReference type="ARBA" id="ARBA00022723"/>
    </source>
</evidence>
<keyword evidence="3" id="KW-0255">Endonuclease</keyword>
<dbReference type="GO" id="GO:0003676">
    <property type="term" value="F:nucleic acid binding"/>
    <property type="evidence" value="ECO:0007669"/>
    <property type="project" value="InterPro"/>
</dbReference>
<dbReference type="AlphaFoldDB" id="A0A6I4HUQ6"/>
<dbReference type="PANTHER" id="PTHR33146">
    <property type="entry name" value="ENDONUCLEASE 4"/>
    <property type="match status" value="1"/>
</dbReference>
<dbReference type="InterPro" id="IPR008947">
    <property type="entry name" value="PLipase_C/P1_nuclease_dom_sf"/>
</dbReference>
<name>A0A6I4HUQ6_9SPHI</name>
<evidence type="ECO:0000256" key="6">
    <source>
        <dbReference type="ARBA" id="ARBA00023180"/>
    </source>
</evidence>